<keyword evidence="3 5" id="KW-1133">Transmembrane helix</keyword>
<organism evidence="7 8">
    <name type="scientific">Sulfitobacter delicatus</name>
    <dbReference type="NCBI Taxonomy" id="218672"/>
    <lineage>
        <taxon>Bacteria</taxon>
        <taxon>Pseudomonadati</taxon>
        <taxon>Pseudomonadota</taxon>
        <taxon>Alphaproteobacteria</taxon>
        <taxon>Rhodobacterales</taxon>
        <taxon>Roseobacteraceae</taxon>
        <taxon>Sulfitobacter</taxon>
    </lineage>
</organism>
<dbReference type="RefSeq" id="WP_093739261.1">
    <property type="nucleotide sequence ID" value="NZ_FNBP01000002.1"/>
</dbReference>
<feature type="transmembrane region" description="Helical" evidence="5">
    <location>
        <begin position="27"/>
        <end position="48"/>
    </location>
</feature>
<keyword evidence="8" id="KW-1185">Reference proteome</keyword>
<reference evidence="8" key="1">
    <citation type="submission" date="2016-10" db="EMBL/GenBank/DDBJ databases">
        <authorList>
            <person name="Varghese N."/>
            <person name="Submissions S."/>
        </authorList>
    </citation>
    <scope>NUCLEOTIDE SEQUENCE [LARGE SCALE GENOMIC DNA]</scope>
    <source>
        <strain evidence="8">DSM 16477</strain>
    </source>
</reference>
<keyword evidence="2 5" id="KW-0812">Transmembrane</keyword>
<dbReference type="Pfam" id="PF06271">
    <property type="entry name" value="RDD"/>
    <property type="match status" value="1"/>
</dbReference>
<dbReference type="OrthoDB" id="7270324at2"/>
<feature type="transmembrane region" description="Helical" evidence="5">
    <location>
        <begin position="101"/>
        <end position="125"/>
    </location>
</feature>
<evidence type="ECO:0000256" key="3">
    <source>
        <dbReference type="ARBA" id="ARBA00022989"/>
    </source>
</evidence>
<evidence type="ECO:0000256" key="5">
    <source>
        <dbReference type="SAM" id="Phobius"/>
    </source>
</evidence>
<evidence type="ECO:0000313" key="8">
    <source>
        <dbReference type="Proteomes" id="UP000199399"/>
    </source>
</evidence>
<dbReference type="InterPro" id="IPR010432">
    <property type="entry name" value="RDD"/>
</dbReference>
<dbReference type="EMBL" id="FNBP01000002">
    <property type="protein sequence ID" value="SDF37460.1"/>
    <property type="molecule type" value="Genomic_DNA"/>
</dbReference>
<dbReference type="AlphaFoldDB" id="A0A1G7KKH8"/>
<name>A0A1G7KKH8_9RHOB</name>
<protein>
    <submittedName>
        <fullName evidence="7">Uncharacterized membrane protein YckC, RDD family</fullName>
    </submittedName>
</protein>
<evidence type="ECO:0000259" key="6">
    <source>
        <dbReference type="Pfam" id="PF06271"/>
    </source>
</evidence>
<evidence type="ECO:0000313" key="7">
    <source>
        <dbReference type="EMBL" id="SDF37460.1"/>
    </source>
</evidence>
<evidence type="ECO:0000256" key="4">
    <source>
        <dbReference type="ARBA" id="ARBA00023136"/>
    </source>
</evidence>
<keyword evidence="4 5" id="KW-0472">Membrane</keyword>
<dbReference type="STRING" id="218672.SAMN04489759_10247"/>
<dbReference type="GO" id="GO:0016020">
    <property type="term" value="C:membrane"/>
    <property type="evidence" value="ECO:0007669"/>
    <property type="project" value="UniProtKB-SubCell"/>
</dbReference>
<proteinExistence type="predicted"/>
<feature type="domain" description="RDD" evidence="6">
    <location>
        <begin position="23"/>
        <end position="139"/>
    </location>
</feature>
<comment type="subcellular location">
    <subcellularLocation>
        <location evidence="1">Membrane</location>
        <topology evidence="1">Multi-pass membrane protein</topology>
    </subcellularLocation>
</comment>
<gene>
    <name evidence="7" type="ORF">SAMN04489759_10247</name>
</gene>
<accession>A0A1G7KKH8</accession>
<evidence type="ECO:0000256" key="2">
    <source>
        <dbReference type="ARBA" id="ARBA00022692"/>
    </source>
</evidence>
<dbReference type="Proteomes" id="UP000199399">
    <property type="component" value="Unassembled WGS sequence"/>
</dbReference>
<evidence type="ECO:0000256" key="1">
    <source>
        <dbReference type="ARBA" id="ARBA00004141"/>
    </source>
</evidence>
<sequence length="150" mass="16750">MTYTTAPMTPDPDLHPQFYEGIPFKRLLAWIADVVLVFLICVVVLPFTAFTGLFFFPFMMLVLGFAYRVATLTSGSATWGMRLMGMELRDRRDQPFDFATALLHTIGYSLSMTVTPIQLVSAVLICSTARRQSLTDMVLGTAPVNCRLGR</sequence>